<dbReference type="AlphaFoldDB" id="C5DK18"/>
<evidence type="ECO:0000313" key="10">
    <source>
        <dbReference type="Proteomes" id="UP000002036"/>
    </source>
</evidence>
<dbReference type="InParanoid" id="C5DK18"/>
<keyword evidence="4" id="KW-0999">Mitochondrion inner membrane</keyword>
<keyword evidence="5" id="KW-1133">Transmembrane helix</keyword>
<evidence type="ECO:0000256" key="2">
    <source>
        <dbReference type="ARBA" id="ARBA00009782"/>
    </source>
</evidence>
<dbReference type="GO" id="GO:0005743">
    <property type="term" value="C:mitochondrial inner membrane"/>
    <property type="evidence" value="ECO:0007669"/>
    <property type="project" value="UniProtKB-SubCell"/>
</dbReference>
<dbReference type="OMA" id="FYHEGID"/>
<dbReference type="RefSeq" id="XP_002554256.1">
    <property type="nucleotide sequence ID" value="XM_002554210.1"/>
</dbReference>
<evidence type="ECO:0000256" key="1">
    <source>
        <dbReference type="ARBA" id="ARBA00004448"/>
    </source>
</evidence>
<comment type="subcellular location">
    <subcellularLocation>
        <location evidence="1">Mitochondrion inner membrane</location>
        <topology evidence="1">Multi-pass membrane protein</topology>
    </subcellularLocation>
</comment>
<keyword evidence="10" id="KW-1185">Reference proteome</keyword>
<evidence type="ECO:0000256" key="3">
    <source>
        <dbReference type="ARBA" id="ARBA00022692"/>
    </source>
</evidence>
<evidence type="ECO:0000256" key="6">
    <source>
        <dbReference type="ARBA" id="ARBA00023128"/>
    </source>
</evidence>
<dbReference type="HOGENOM" id="CLU_039216_0_0_1"/>
<reference evidence="9 10" key="1">
    <citation type="journal article" date="2009" name="Genome Res.">
        <title>Comparative genomics of protoploid Saccharomycetaceae.</title>
        <authorList>
            <consortium name="The Genolevures Consortium"/>
            <person name="Souciet J.-L."/>
            <person name="Dujon B."/>
            <person name="Gaillardin C."/>
            <person name="Johnston M."/>
            <person name="Baret P.V."/>
            <person name="Cliften P."/>
            <person name="Sherman D.J."/>
            <person name="Weissenbach J."/>
            <person name="Westhof E."/>
            <person name="Wincker P."/>
            <person name="Jubin C."/>
            <person name="Poulain J."/>
            <person name="Barbe V."/>
            <person name="Segurens B."/>
            <person name="Artiguenave F."/>
            <person name="Anthouard V."/>
            <person name="Vacherie B."/>
            <person name="Val M.-E."/>
            <person name="Fulton R.S."/>
            <person name="Minx P."/>
            <person name="Wilson R."/>
            <person name="Durrens P."/>
            <person name="Jean G."/>
            <person name="Marck C."/>
            <person name="Martin T."/>
            <person name="Nikolski M."/>
            <person name="Rolland T."/>
            <person name="Seret M.-L."/>
            <person name="Casaregola S."/>
            <person name="Despons L."/>
            <person name="Fairhead C."/>
            <person name="Fischer G."/>
            <person name="Lafontaine I."/>
            <person name="Leh V."/>
            <person name="Lemaire M."/>
            <person name="de Montigny J."/>
            <person name="Neuveglise C."/>
            <person name="Thierry A."/>
            <person name="Blanc-Lenfle I."/>
            <person name="Bleykasten C."/>
            <person name="Diffels J."/>
            <person name="Fritsch E."/>
            <person name="Frangeul L."/>
            <person name="Goeffon A."/>
            <person name="Jauniaux N."/>
            <person name="Kachouri-Lafond R."/>
            <person name="Payen C."/>
            <person name="Potier S."/>
            <person name="Pribylova L."/>
            <person name="Ozanne C."/>
            <person name="Richard G.-F."/>
            <person name="Sacerdot C."/>
            <person name="Straub M.-L."/>
            <person name="Talla E."/>
        </authorList>
    </citation>
    <scope>NUCLEOTIDE SEQUENCE [LARGE SCALE GENOMIC DNA]</scope>
    <source>
        <strain evidence="10">ATCC 56472 / CBS 6340 / NRRL Y-8284</strain>
    </source>
</reference>
<evidence type="ECO:0000313" key="9">
    <source>
        <dbReference type="EMBL" id="CAR23819.1"/>
    </source>
</evidence>
<gene>
    <name evidence="9" type="ordered locus">KLTH0F01078g</name>
</gene>
<dbReference type="Proteomes" id="UP000002036">
    <property type="component" value="Chromosome F"/>
</dbReference>
<name>C5DK18_LACTC</name>
<protein>
    <submittedName>
        <fullName evidence="9">KLTH0F01078p</fullName>
    </submittedName>
</protein>
<feature type="region of interest" description="Disordered" evidence="8">
    <location>
        <begin position="425"/>
        <end position="444"/>
    </location>
</feature>
<evidence type="ECO:0000256" key="4">
    <source>
        <dbReference type="ARBA" id="ARBA00022792"/>
    </source>
</evidence>
<dbReference type="InterPro" id="IPR013911">
    <property type="entry name" value="i-AAA_Mgr1"/>
</dbReference>
<evidence type="ECO:0000256" key="5">
    <source>
        <dbReference type="ARBA" id="ARBA00022989"/>
    </source>
</evidence>
<keyword evidence="6" id="KW-0496">Mitochondrion</keyword>
<proteinExistence type="inferred from homology"/>
<dbReference type="FunCoup" id="C5DK18">
    <property type="interactions" value="61"/>
</dbReference>
<evidence type="ECO:0000256" key="8">
    <source>
        <dbReference type="SAM" id="MobiDB-lite"/>
    </source>
</evidence>
<dbReference type="Pfam" id="PF08602">
    <property type="entry name" value="Mgr1"/>
    <property type="match status" value="1"/>
</dbReference>
<dbReference type="KEGG" id="lth:KLTH0F01078g"/>
<dbReference type="eggNOG" id="ENOG502QR67">
    <property type="taxonomic scope" value="Eukaryota"/>
</dbReference>
<sequence length="444" mass="49838">MFSQELQSFHLCSVKKHRMLFSIFNITNPLVSSLHYGSPLRFICSLMGLYSPPDGSKAPNAPALAQKEAPDKPNDGALIKFYPRPSLGLRFWGPLVPASDNREGLWTLVGIQTVFGLLCLRRSRSIGSSIVKREISKIPSLNRFSVTRGSMYVSEHGPTAFGSTNSFSRRGSNLWGFLRSTKFIALRKSLYLVGGTLLLSQSLLEACRLQILKYDPWYEEARSVREKQFFNNIIKYYHEGIDPTKFKVKDASNGAVLPLSSPEVKQSVAFARATLEADSWFTSWFGPIEYKPMSFTEYLDRLEYHLEMTDFIRNGRNNDAASQLLGRPLSHGTAELEELIQKNRSSRKKIGNLMESAPRQSMPVVSGQRQSSLKGILLDPNIQSSEDIDLDETWSAFNPWLDLALETSLSIKFLPTVLMADDATGDSSIDHSSEDDSNDPKPNY</sequence>
<dbReference type="STRING" id="559295.C5DK18"/>
<dbReference type="OrthoDB" id="4087899at2759"/>
<dbReference type="GeneID" id="8292447"/>
<accession>C5DK18</accession>
<keyword evidence="7" id="KW-0472">Membrane</keyword>
<dbReference type="EMBL" id="CU928170">
    <property type="protein sequence ID" value="CAR23819.1"/>
    <property type="molecule type" value="Genomic_DNA"/>
</dbReference>
<evidence type="ECO:0000256" key="7">
    <source>
        <dbReference type="ARBA" id="ARBA00023136"/>
    </source>
</evidence>
<comment type="similarity">
    <text evidence="2">Belongs to the MGR1 family.</text>
</comment>
<organism evidence="9 10">
    <name type="scientific">Lachancea thermotolerans (strain ATCC 56472 / CBS 6340 / NRRL Y-8284)</name>
    <name type="common">Yeast</name>
    <name type="synonym">Kluyveromyces thermotolerans</name>
    <dbReference type="NCBI Taxonomy" id="559295"/>
    <lineage>
        <taxon>Eukaryota</taxon>
        <taxon>Fungi</taxon>
        <taxon>Dikarya</taxon>
        <taxon>Ascomycota</taxon>
        <taxon>Saccharomycotina</taxon>
        <taxon>Saccharomycetes</taxon>
        <taxon>Saccharomycetales</taxon>
        <taxon>Saccharomycetaceae</taxon>
        <taxon>Lachancea</taxon>
    </lineage>
</organism>
<keyword evidence="3" id="KW-0812">Transmembrane</keyword>